<feature type="transmembrane region" description="Helical" evidence="1">
    <location>
        <begin position="208"/>
        <end position="239"/>
    </location>
</feature>
<protein>
    <recommendedName>
        <fullName evidence="4">O-antigen ligase-like membrane protein</fullName>
    </recommendedName>
</protein>
<feature type="transmembrane region" description="Helical" evidence="1">
    <location>
        <begin position="111"/>
        <end position="129"/>
    </location>
</feature>
<keyword evidence="1" id="KW-0812">Transmembrane</keyword>
<dbReference type="EMBL" id="PVTE01000004">
    <property type="protein sequence ID" value="PRY43025.1"/>
    <property type="molecule type" value="Genomic_DNA"/>
</dbReference>
<dbReference type="Proteomes" id="UP000238375">
    <property type="component" value="Unassembled WGS sequence"/>
</dbReference>
<feature type="transmembrane region" description="Helical" evidence="1">
    <location>
        <begin position="359"/>
        <end position="381"/>
    </location>
</feature>
<evidence type="ECO:0000313" key="2">
    <source>
        <dbReference type="EMBL" id="PRY43025.1"/>
    </source>
</evidence>
<organism evidence="2 3">
    <name type="scientific">Spirosoma oryzae</name>
    <dbReference type="NCBI Taxonomy" id="1469603"/>
    <lineage>
        <taxon>Bacteria</taxon>
        <taxon>Pseudomonadati</taxon>
        <taxon>Bacteroidota</taxon>
        <taxon>Cytophagia</taxon>
        <taxon>Cytophagales</taxon>
        <taxon>Cytophagaceae</taxon>
        <taxon>Spirosoma</taxon>
    </lineage>
</organism>
<comment type="caution">
    <text evidence="2">The sequence shown here is derived from an EMBL/GenBank/DDBJ whole genome shotgun (WGS) entry which is preliminary data.</text>
</comment>
<keyword evidence="1" id="KW-0472">Membrane</keyword>
<proteinExistence type="predicted"/>
<accession>A0A2T0TBK4</accession>
<name>A0A2T0TBK4_9BACT</name>
<feature type="transmembrane region" description="Helical" evidence="1">
    <location>
        <begin position="135"/>
        <end position="156"/>
    </location>
</feature>
<feature type="transmembrane region" description="Helical" evidence="1">
    <location>
        <begin position="177"/>
        <end position="196"/>
    </location>
</feature>
<sequence length="469" mass="52864">MVGTILTIVAIGLFFSNRFYGSLLIFVGLATKGFLLIPQEWLLAGLPIEKTSDMAIMYIVVICLFRFSTLQRAFQHDPVLRWILIFILFVFVDGLYSRFILGYELNSVVRVFRNNLFLLSFFVFMLVPVNDLTRVWHTLAIITLVQCVLFLLQIPTGTVLLGDPESTTINNMESIGWVRYYNLPTFLIPTLFYYLFAYEYTSRVAKWLIIGLLLITVVAPMHRSLMLIIAVVASVYILAQQTTSKRFLYVALLIIVGNGAMMIGSIQSRVNDGLADINKILMPGSHAVTYLSYDASDTFTYRIAHLAERFTYVIAEPARLLFGIGLLTEDSKQAGKLTFEAGLYNQHTGEISQVDTSDIAWSLLILYVGVVGTVLFIILHVRLFRCFLHHRNIPISIVGALTLGTVFLISFTGVEILYGSFRISMTLMLGIAIKGSQALIDRTRLPYTDAPLFARRSYPSVPQMAQHRI</sequence>
<dbReference type="OrthoDB" id="1491411at2"/>
<gene>
    <name evidence="2" type="ORF">CLV58_104156</name>
</gene>
<feature type="transmembrane region" description="Helical" evidence="1">
    <location>
        <begin position="80"/>
        <end position="99"/>
    </location>
</feature>
<dbReference type="RefSeq" id="WP_106136890.1">
    <property type="nucleotide sequence ID" value="NZ_PVTE01000004.1"/>
</dbReference>
<keyword evidence="1" id="KW-1133">Transmembrane helix</keyword>
<feature type="transmembrane region" description="Helical" evidence="1">
    <location>
        <begin position="246"/>
        <end position="266"/>
    </location>
</feature>
<reference evidence="2 3" key="1">
    <citation type="submission" date="2018-03" db="EMBL/GenBank/DDBJ databases">
        <title>Genomic Encyclopedia of Archaeal and Bacterial Type Strains, Phase II (KMG-II): from individual species to whole genera.</title>
        <authorList>
            <person name="Goeker M."/>
        </authorList>
    </citation>
    <scope>NUCLEOTIDE SEQUENCE [LARGE SCALE GENOMIC DNA]</scope>
    <source>
        <strain evidence="2 3">DSM 28354</strain>
    </source>
</reference>
<dbReference type="AlphaFoldDB" id="A0A2T0TBK4"/>
<feature type="transmembrane region" description="Helical" evidence="1">
    <location>
        <begin position="393"/>
        <end position="410"/>
    </location>
</feature>
<evidence type="ECO:0008006" key="4">
    <source>
        <dbReference type="Google" id="ProtNLM"/>
    </source>
</evidence>
<evidence type="ECO:0000256" key="1">
    <source>
        <dbReference type="SAM" id="Phobius"/>
    </source>
</evidence>
<keyword evidence="3" id="KW-1185">Reference proteome</keyword>
<evidence type="ECO:0000313" key="3">
    <source>
        <dbReference type="Proteomes" id="UP000238375"/>
    </source>
</evidence>